<dbReference type="Pfam" id="PF13238">
    <property type="entry name" value="AAA_18"/>
    <property type="match status" value="1"/>
</dbReference>
<organism evidence="1 2">
    <name type="scientific">Jannaschia ovalis</name>
    <dbReference type="NCBI Taxonomy" id="3038773"/>
    <lineage>
        <taxon>Bacteria</taxon>
        <taxon>Pseudomonadati</taxon>
        <taxon>Pseudomonadota</taxon>
        <taxon>Alphaproteobacteria</taxon>
        <taxon>Rhodobacterales</taxon>
        <taxon>Roseobacteraceae</taxon>
        <taxon>Jannaschia</taxon>
    </lineage>
</organism>
<dbReference type="PANTHER" id="PTHR10285">
    <property type="entry name" value="URIDINE KINASE"/>
    <property type="match status" value="1"/>
</dbReference>
<dbReference type="RefSeq" id="WP_279967008.1">
    <property type="nucleotide sequence ID" value="NZ_CP122537.1"/>
</dbReference>
<dbReference type="Gene3D" id="3.40.50.300">
    <property type="entry name" value="P-loop containing nucleotide triphosphate hydrolases"/>
    <property type="match status" value="1"/>
</dbReference>
<protein>
    <submittedName>
        <fullName evidence="1">AAA family ATPase</fullName>
    </submittedName>
</protein>
<dbReference type="Proteomes" id="UP001243420">
    <property type="component" value="Chromosome"/>
</dbReference>
<sequence length="196" mass="20917">MTPDALADRIRALPGDRVLVALVGPPGAGKSTLSDALLAALGADAALVPMDGFHLDDRVLEARGLLPRKGAPETFDIGGLRRALQGIRAGEEVVVPVFDRAREIAIAGARVIPAAARVVLVEGNWLLLDRPGWRDLGPWDLTVRLDVPEAELRRRLEERWAGLGAEVARAKIEGNDLPNARTVRDEGRAADVVIAG</sequence>
<dbReference type="SUPFAM" id="SSF52540">
    <property type="entry name" value="P-loop containing nucleoside triphosphate hydrolases"/>
    <property type="match status" value="1"/>
</dbReference>
<reference evidence="1 2" key="1">
    <citation type="submission" date="2023-04" db="EMBL/GenBank/DDBJ databases">
        <title>Jannaschia ovalis sp. nov., a marine bacterium isolated from sea tidal flat.</title>
        <authorList>
            <person name="Kwon D.Y."/>
            <person name="Kim J.-J."/>
        </authorList>
    </citation>
    <scope>NUCLEOTIDE SEQUENCE [LARGE SCALE GENOMIC DNA]</scope>
    <source>
        <strain evidence="1 2">GRR-S6-38</strain>
    </source>
</reference>
<gene>
    <name evidence="1" type="ORF">P8627_06935</name>
</gene>
<proteinExistence type="predicted"/>
<evidence type="ECO:0000313" key="2">
    <source>
        <dbReference type="Proteomes" id="UP001243420"/>
    </source>
</evidence>
<dbReference type="InterPro" id="IPR027417">
    <property type="entry name" value="P-loop_NTPase"/>
</dbReference>
<keyword evidence="2" id="KW-1185">Reference proteome</keyword>
<name>A0ABY8LFC9_9RHOB</name>
<accession>A0ABY8LFC9</accession>
<dbReference type="EMBL" id="CP122537">
    <property type="protein sequence ID" value="WGH79987.1"/>
    <property type="molecule type" value="Genomic_DNA"/>
</dbReference>
<evidence type="ECO:0000313" key="1">
    <source>
        <dbReference type="EMBL" id="WGH79987.1"/>
    </source>
</evidence>